<sequence length="252" mass="28379">MASPEIGFTLYVKASTRDGKSLGADIVCHRVMMMLALKDIAGISGRIFPVDTVRKSNVDLHFPYKNLPTLVLEIDGKDQDFDDAADIEDRFERSFQPVLRSENKAINSFVSVGPGCTIYHKFNQYIKNKDTAGDPLLREHLLAEIKKVNNFLLSDNMPKDEHGNKGFLCGSKPGLPDCYFLPKMHYIFVTLGVVKEFPEESYPGIEAYLELGRKHPAFSSTCPEKPDIIHFFCRQANLPESVTMKKCAQVEK</sequence>
<dbReference type="InterPro" id="IPR036282">
    <property type="entry name" value="Glutathione-S-Trfase_C_sf"/>
</dbReference>
<dbReference type="InParanoid" id="A7SWL2"/>
<dbReference type="PANTHER" id="PTHR43920">
    <property type="entry name" value="CHLORIDE INTRACELLULAR CHANNEL, ISOFORM A"/>
    <property type="match status" value="1"/>
</dbReference>
<dbReference type="Proteomes" id="UP000001593">
    <property type="component" value="Unassembled WGS sequence"/>
</dbReference>
<dbReference type="STRING" id="45351.A7SWL2"/>
<dbReference type="GO" id="GO:0016020">
    <property type="term" value="C:membrane"/>
    <property type="evidence" value="ECO:0000318"/>
    <property type="project" value="GO_Central"/>
</dbReference>
<organism evidence="2 3">
    <name type="scientific">Nematostella vectensis</name>
    <name type="common">Starlet sea anemone</name>
    <dbReference type="NCBI Taxonomy" id="45351"/>
    <lineage>
        <taxon>Eukaryota</taxon>
        <taxon>Metazoa</taxon>
        <taxon>Cnidaria</taxon>
        <taxon>Anthozoa</taxon>
        <taxon>Hexacorallia</taxon>
        <taxon>Actiniaria</taxon>
        <taxon>Edwardsiidae</taxon>
        <taxon>Nematostella</taxon>
    </lineage>
</organism>
<dbReference type="EMBL" id="DS469862">
    <property type="protein sequence ID" value="EDO31904.1"/>
    <property type="molecule type" value="Genomic_DNA"/>
</dbReference>
<gene>
    <name evidence="2" type="ORF">NEMVEDRAFT_v1g247826</name>
</gene>
<reference evidence="2 3" key="1">
    <citation type="journal article" date="2007" name="Science">
        <title>Sea anemone genome reveals ancestral eumetazoan gene repertoire and genomic organization.</title>
        <authorList>
            <person name="Putnam N.H."/>
            <person name="Srivastava M."/>
            <person name="Hellsten U."/>
            <person name="Dirks B."/>
            <person name="Chapman J."/>
            <person name="Salamov A."/>
            <person name="Terry A."/>
            <person name="Shapiro H."/>
            <person name="Lindquist E."/>
            <person name="Kapitonov V.V."/>
            <person name="Jurka J."/>
            <person name="Genikhovich G."/>
            <person name="Grigoriev I.V."/>
            <person name="Lucas S.M."/>
            <person name="Steele R.E."/>
            <person name="Finnerty J.R."/>
            <person name="Technau U."/>
            <person name="Martindale M.Q."/>
            <person name="Rokhsar D.S."/>
        </authorList>
    </citation>
    <scope>NUCLEOTIDE SEQUENCE [LARGE SCALE GENOMIC DNA]</scope>
    <source>
        <strain evidence="3">CH2 X CH6</strain>
    </source>
</reference>
<dbReference type="GO" id="GO:0005737">
    <property type="term" value="C:cytoplasm"/>
    <property type="evidence" value="ECO:0000318"/>
    <property type="project" value="GO_Central"/>
</dbReference>
<dbReference type="OMA" id="DEYLMRP"/>
<keyword evidence="3" id="KW-1185">Reference proteome</keyword>
<dbReference type="OrthoDB" id="1935530at2759"/>
<dbReference type="GO" id="GO:0005254">
    <property type="term" value="F:chloride channel activity"/>
    <property type="evidence" value="ECO:0000318"/>
    <property type="project" value="GO_Central"/>
</dbReference>
<feature type="domain" description="GST C-terminal" evidence="1">
    <location>
        <begin position="96"/>
        <end position="240"/>
    </location>
</feature>
<protein>
    <recommendedName>
        <fullName evidence="1">GST C-terminal domain-containing protein</fullName>
    </recommendedName>
</protein>
<dbReference type="KEGG" id="nve:5502870"/>
<dbReference type="Gene3D" id="1.20.1050.10">
    <property type="match status" value="1"/>
</dbReference>
<dbReference type="PANTHER" id="PTHR43920:SF5">
    <property type="entry name" value="CHLORIDE INTRACELLULAR CHANNEL CLIC"/>
    <property type="match status" value="1"/>
</dbReference>
<evidence type="ECO:0000259" key="1">
    <source>
        <dbReference type="PROSITE" id="PS50405"/>
    </source>
</evidence>
<dbReference type="eggNOG" id="KOG1422">
    <property type="taxonomic scope" value="Eukaryota"/>
</dbReference>
<dbReference type="Gene3D" id="3.40.30.10">
    <property type="entry name" value="Glutaredoxin"/>
    <property type="match status" value="1"/>
</dbReference>
<dbReference type="PhylomeDB" id="A7SWL2"/>
<accession>A7SWL2</accession>
<dbReference type="GO" id="GO:0006821">
    <property type="term" value="P:chloride transport"/>
    <property type="evidence" value="ECO:0000318"/>
    <property type="project" value="GO_Central"/>
</dbReference>
<dbReference type="InterPro" id="IPR010987">
    <property type="entry name" value="Glutathione-S-Trfase_C-like"/>
</dbReference>
<evidence type="ECO:0000313" key="2">
    <source>
        <dbReference type="EMBL" id="EDO31904.1"/>
    </source>
</evidence>
<dbReference type="SUPFAM" id="SSF47616">
    <property type="entry name" value="GST C-terminal domain-like"/>
    <property type="match status" value="1"/>
</dbReference>
<dbReference type="FunCoup" id="A7SWL2">
    <property type="interactions" value="62"/>
</dbReference>
<proteinExistence type="predicted"/>
<name>A7SWL2_NEMVE</name>
<dbReference type="AlphaFoldDB" id="A7SWL2"/>
<dbReference type="PROSITE" id="PS50405">
    <property type="entry name" value="GST_CTER"/>
    <property type="match status" value="1"/>
</dbReference>
<evidence type="ECO:0000313" key="3">
    <source>
        <dbReference type="Proteomes" id="UP000001593"/>
    </source>
</evidence>
<dbReference type="HOGENOM" id="CLU_1103882_0_0_1"/>